<dbReference type="RefSeq" id="XP_035879853.1">
    <property type="nucleotide sequence ID" value="XM_036023960.1"/>
</dbReference>
<keyword evidence="3" id="KW-1185">Reference proteome</keyword>
<accession>A0A7E6DL55</accession>
<organism evidence="3 4">
    <name type="scientific">Phyllostomus discolor</name>
    <name type="common">pale spear-nosed bat</name>
    <dbReference type="NCBI Taxonomy" id="89673"/>
    <lineage>
        <taxon>Eukaryota</taxon>
        <taxon>Metazoa</taxon>
        <taxon>Chordata</taxon>
        <taxon>Craniata</taxon>
        <taxon>Vertebrata</taxon>
        <taxon>Euteleostomi</taxon>
        <taxon>Mammalia</taxon>
        <taxon>Eutheria</taxon>
        <taxon>Laurasiatheria</taxon>
        <taxon>Chiroptera</taxon>
        <taxon>Yangochiroptera</taxon>
        <taxon>Phyllostomidae</taxon>
        <taxon>Phyllostominae</taxon>
        <taxon>Phyllostomus</taxon>
    </lineage>
</organism>
<gene>
    <name evidence="4" type="primary">LOC118500166</name>
</gene>
<dbReference type="Proteomes" id="UP000504628">
    <property type="component" value="Chromosome 4"/>
</dbReference>
<evidence type="ECO:0000313" key="3">
    <source>
        <dbReference type="Proteomes" id="UP000504628"/>
    </source>
</evidence>
<dbReference type="Gene3D" id="3.10.20.90">
    <property type="entry name" value="Phosphatidylinositol 3-kinase Catalytic Subunit, Chain A, domain 1"/>
    <property type="match status" value="1"/>
</dbReference>
<feature type="region of interest" description="Disordered" evidence="1">
    <location>
        <begin position="1"/>
        <end position="24"/>
    </location>
</feature>
<protein>
    <submittedName>
        <fullName evidence="4">Uncharacterized protein LOC118500166</fullName>
    </submittedName>
</protein>
<feature type="domain" description="Ubiquitin-like" evidence="2">
    <location>
        <begin position="191"/>
        <end position="263"/>
    </location>
</feature>
<dbReference type="OrthoDB" id="9937592at2759"/>
<dbReference type="AlphaFoldDB" id="A0A7E6DL55"/>
<evidence type="ECO:0000256" key="1">
    <source>
        <dbReference type="SAM" id="MobiDB-lite"/>
    </source>
</evidence>
<proteinExistence type="predicted"/>
<dbReference type="GeneID" id="118500166"/>
<name>A0A7E6DL55_9CHIR</name>
<evidence type="ECO:0000259" key="2">
    <source>
        <dbReference type="Pfam" id="PF14836"/>
    </source>
</evidence>
<dbReference type="InterPro" id="IPR028135">
    <property type="entry name" value="Ub_USP-typ"/>
</dbReference>
<reference evidence="4" key="1">
    <citation type="submission" date="2025-08" db="UniProtKB">
        <authorList>
            <consortium name="RefSeq"/>
        </authorList>
    </citation>
    <scope>IDENTIFICATION</scope>
    <source>
        <tissue evidence="4">Muscle</tissue>
    </source>
</reference>
<dbReference type="FunCoup" id="A0A7E6DL55">
    <property type="interactions" value="4"/>
</dbReference>
<dbReference type="KEGG" id="pdic:118500166"/>
<evidence type="ECO:0000313" key="4">
    <source>
        <dbReference type="RefSeq" id="XP_035879853.1"/>
    </source>
</evidence>
<dbReference type="Pfam" id="PF14836">
    <property type="entry name" value="Ubiquitin_3"/>
    <property type="match status" value="1"/>
</dbReference>
<feature type="region of interest" description="Disordered" evidence="1">
    <location>
        <begin position="326"/>
        <end position="367"/>
    </location>
</feature>
<sequence>MRVLSQIMGCGGGSERKRRPARGQRGVCQGELAATASRVLSWSLSILPACLPTVSLLVPTANTVPQDEAPGGSFGGQENRGLSRACGRALGVVGVSGPTCHSHPAMLWDQGHFPEALEVKQRATGPLEVSPEVFTREEKEECLLDGDLGLASLNMEATPWSHLLTLYKQLQKLAMAKEEGEEEEMEEEDSSFQLCVPGIVTLQSPLHKTFRSTDTVGCMESELEKLLVVQQESRLWKMGGHEGQEPLVHPEISLEEAGIVDDQGHQADGEGSHHPAFGECWGLPGREALRQLKHHPRLERGVQSPPSVVYSTEHLLLRRWMRRETGLQSEAGAGQSRPAPDPWNLRRDTSPSSQEHPRSSQDQGVLG</sequence>
<dbReference type="InParanoid" id="A0A7E6DL55"/>
<feature type="compositionally biased region" description="Basic and acidic residues" evidence="1">
    <location>
        <begin position="344"/>
        <end position="359"/>
    </location>
</feature>